<comment type="caution">
    <text evidence="1">The sequence shown here is derived from an EMBL/GenBank/DDBJ whole genome shotgun (WGS) entry which is preliminary data.</text>
</comment>
<evidence type="ECO:0000313" key="2">
    <source>
        <dbReference type="Proteomes" id="UP000727407"/>
    </source>
</evidence>
<dbReference type="Proteomes" id="UP000727407">
    <property type="component" value="Unassembled WGS sequence"/>
</dbReference>
<sequence length="56" mass="5910">MSEKKVGASVSCLSATLPIRNPDRGVSRKPSAFKCPISAARSQKAHLHAALDCTIC</sequence>
<dbReference type="AlphaFoldDB" id="A0A8J4UTQ9"/>
<accession>A0A8J4UTQ9</accession>
<dbReference type="EMBL" id="QNUK01000075">
    <property type="protein sequence ID" value="KAF5903320.1"/>
    <property type="molecule type" value="Genomic_DNA"/>
</dbReference>
<gene>
    <name evidence="1" type="ORF">DAT39_006946</name>
</gene>
<keyword evidence="2" id="KW-1185">Reference proteome</keyword>
<protein>
    <submittedName>
        <fullName evidence="1">Uncharacterized protein</fullName>
    </submittedName>
</protein>
<proteinExistence type="predicted"/>
<name>A0A8J4UTQ9_CLAMG</name>
<organism evidence="1 2">
    <name type="scientific">Clarias magur</name>
    <name type="common">Asian catfish</name>
    <name type="synonym">Macropteronotus magur</name>
    <dbReference type="NCBI Taxonomy" id="1594786"/>
    <lineage>
        <taxon>Eukaryota</taxon>
        <taxon>Metazoa</taxon>
        <taxon>Chordata</taxon>
        <taxon>Craniata</taxon>
        <taxon>Vertebrata</taxon>
        <taxon>Euteleostomi</taxon>
        <taxon>Actinopterygii</taxon>
        <taxon>Neopterygii</taxon>
        <taxon>Teleostei</taxon>
        <taxon>Ostariophysi</taxon>
        <taxon>Siluriformes</taxon>
        <taxon>Clariidae</taxon>
        <taxon>Clarias</taxon>
    </lineage>
</organism>
<reference evidence="1" key="1">
    <citation type="submission" date="2020-07" db="EMBL/GenBank/DDBJ databases">
        <title>Clarias magur genome sequencing, assembly and annotation.</title>
        <authorList>
            <person name="Kushwaha B."/>
            <person name="Kumar R."/>
            <person name="Das P."/>
            <person name="Joshi C.G."/>
            <person name="Kumar D."/>
            <person name="Nagpure N.S."/>
            <person name="Pandey M."/>
            <person name="Agarwal S."/>
            <person name="Srivastava S."/>
            <person name="Singh M."/>
            <person name="Sahoo L."/>
            <person name="Jayasankar P."/>
            <person name="Meher P.K."/>
            <person name="Koringa P.G."/>
            <person name="Iquebal M.A."/>
            <person name="Das S.P."/>
            <person name="Bit A."/>
            <person name="Patnaik S."/>
            <person name="Patel N."/>
            <person name="Shah T.M."/>
            <person name="Hinsu A."/>
            <person name="Jena J.K."/>
        </authorList>
    </citation>
    <scope>NUCLEOTIDE SEQUENCE</scope>
    <source>
        <strain evidence="1">CIFAMagur01</strain>
        <tissue evidence="1">Testis</tissue>
    </source>
</reference>
<evidence type="ECO:0000313" key="1">
    <source>
        <dbReference type="EMBL" id="KAF5903320.1"/>
    </source>
</evidence>